<feature type="compositionally biased region" description="Basic and acidic residues" evidence="1">
    <location>
        <begin position="816"/>
        <end position="834"/>
    </location>
</feature>
<organism evidence="2 3">
    <name type="scientific">Tuber magnatum</name>
    <name type="common">white Piedmont truffle</name>
    <dbReference type="NCBI Taxonomy" id="42249"/>
    <lineage>
        <taxon>Eukaryota</taxon>
        <taxon>Fungi</taxon>
        <taxon>Dikarya</taxon>
        <taxon>Ascomycota</taxon>
        <taxon>Pezizomycotina</taxon>
        <taxon>Pezizomycetes</taxon>
        <taxon>Pezizales</taxon>
        <taxon>Tuberaceae</taxon>
        <taxon>Tuber</taxon>
    </lineage>
</organism>
<evidence type="ECO:0000256" key="1">
    <source>
        <dbReference type="SAM" id="MobiDB-lite"/>
    </source>
</evidence>
<comment type="caution">
    <text evidence="2">The sequence shown here is derived from an EMBL/GenBank/DDBJ whole genome shotgun (WGS) entry which is preliminary data.</text>
</comment>
<accession>A0A317SGS7</accession>
<evidence type="ECO:0000313" key="2">
    <source>
        <dbReference type="EMBL" id="PWW73623.1"/>
    </source>
</evidence>
<reference evidence="2 3" key="1">
    <citation type="submission" date="2018-03" db="EMBL/GenBank/DDBJ databases">
        <title>Genomes of Pezizomycetes fungi and the evolution of truffles.</title>
        <authorList>
            <person name="Murat C."/>
            <person name="Payen T."/>
            <person name="Noel B."/>
            <person name="Kuo A."/>
            <person name="Martin F.M."/>
        </authorList>
    </citation>
    <scope>NUCLEOTIDE SEQUENCE [LARGE SCALE GENOMIC DNA]</scope>
    <source>
        <strain evidence="2">091103-1</strain>
    </source>
</reference>
<dbReference type="AlphaFoldDB" id="A0A317SGS7"/>
<evidence type="ECO:0000313" key="3">
    <source>
        <dbReference type="Proteomes" id="UP000246991"/>
    </source>
</evidence>
<feature type="region of interest" description="Disordered" evidence="1">
    <location>
        <begin position="122"/>
        <end position="150"/>
    </location>
</feature>
<protein>
    <submittedName>
        <fullName evidence="2">Uncharacterized protein</fullName>
    </submittedName>
</protein>
<name>A0A317SGS7_9PEZI</name>
<dbReference type="OrthoDB" id="5431159at2759"/>
<feature type="region of interest" description="Disordered" evidence="1">
    <location>
        <begin position="658"/>
        <end position="687"/>
    </location>
</feature>
<dbReference type="EMBL" id="PYWC01000076">
    <property type="protein sequence ID" value="PWW73623.1"/>
    <property type="molecule type" value="Genomic_DNA"/>
</dbReference>
<dbReference type="Proteomes" id="UP000246991">
    <property type="component" value="Unassembled WGS sequence"/>
</dbReference>
<gene>
    <name evidence="2" type="ORF">C7212DRAFT_299938</name>
</gene>
<feature type="region of interest" description="Disordered" evidence="1">
    <location>
        <begin position="816"/>
        <end position="855"/>
    </location>
</feature>
<keyword evidence="3" id="KW-1185">Reference proteome</keyword>
<sequence>MAENSVWQTFAFFPPTPLPSGYFWDVEEIRHQEHLHRVSHAQFLYSHRTDSPEAMRVYRDFLSEQSAWMAEQEELREREAQVSMQAHVDRASRWAEERRRLESGETVEDVLMQTGAALTTKSPFKPEHHATCADTGSIPRDDDTTPKSISTLNLPESLIDWGQGRNSCKGLPRVGVNCVPGHIPGFDQVGGTATARIQNSGLDPAEITRKLQQNLDRQVRCKPSEQDPSQSSSLDRDSATNKFVVKPIISFPPPDLGPPKKSGTENFYTSKLPYAMTSIIRKDTGLAGGEVVKICSHKRWTDGGGLLYETLWKPHDLNTPPLKIWVKSVDFMDANKRAILDEYHLRNKLGTVHWRSQSKKKLRTSASLGVKEIKDALDERKRSLIASGRYNGRTAELLGKCRWMMRGEWQQRGRGWAAAIEVVERWKKAWQDADKAERQIGLSLEREAAPGVTVNAGENGLPCSKEVESELVPSPPRVRLDNSPSFKQFDGGHVIGPERDHDPQPRDNHKITREDVEEWRNFFGGIDCLGPIMVDVTDSSTIGGISESGITKTFPKAVETWRIGCPGSLTPEIRNINRRKGEFINLLKRDRFTRKSVPEAAWTPVSVQSVSETGCHLAHERETLFSRLFIKDGHQNNTMGAATTAAYTPILQPSGVIEARGGSKRTPAAVSTPLDGETGERDRKSQNEIPRLNRIATQEGVGRDDARTQGVIPGVLTKDVAIQTSPSTELVSGLRIGQSVVMSSGSTKTIGEQLDDDWRVRFLELFSQTPGLSNLLAGARAYTGDCGSTQTTEYVHSPAVSFGLGGGHMSWLDREEATERDSGGNTGQKKENGSKRRKHKRGLGTESGRNRIPPRRVALPQGLARSQDGVLLLPGEVRRQEESLAQEVPPAEGKAPTKLELAMQALNDSNERAKARGKELKNKKQEEGLTREECKEYKKLKRLLVRYRATRWFLAQVDILIEKHRRQ</sequence>
<proteinExistence type="predicted"/>